<comment type="caution">
    <text evidence="2">The sequence shown here is derived from an EMBL/GenBank/DDBJ whole genome shotgun (WGS) entry which is preliminary data.</text>
</comment>
<name>A0ABV8DQH8_9NOCA</name>
<feature type="domain" description="ANTAR" evidence="1">
    <location>
        <begin position="121"/>
        <end position="176"/>
    </location>
</feature>
<reference evidence="3" key="1">
    <citation type="journal article" date="2019" name="Int. J. Syst. Evol. Microbiol.">
        <title>The Global Catalogue of Microorganisms (GCM) 10K type strain sequencing project: providing services to taxonomists for standard genome sequencing and annotation.</title>
        <authorList>
            <consortium name="The Broad Institute Genomics Platform"/>
            <consortium name="The Broad Institute Genome Sequencing Center for Infectious Disease"/>
            <person name="Wu L."/>
            <person name="Ma J."/>
        </authorList>
    </citation>
    <scope>NUCLEOTIDE SEQUENCE [LARGE SCALE GENOMIC DNA]</scope>
    <source>
        <strain evidence="3">CGMCC 4.7330</strain>
    </source>
</reference>
<dbReference type="InterPro" id="IPR036388">
    <property type="entry name" value="WH-like_DNA-bd_sf"/>
</dbReference>
<accession>A0ABV8DQH8</accession>
<dbReference type="SMART" id="SM01012">
    <property type="entry name" value="ANTAR"/>
    <property type="match status" value="1"/>
</dbReference>
<dbReference type="Gene3D" id="1.10.10.10">
    <property type="entry name" value="Winged helix-like DNA-binding domain superfamily/Winged helix DNA-binding domain"/>
    <property type="match status" value="1"/>
</dbReference>
<dbReference type="InterPro" id="IPR035965">
    <property type="entry name" value="PAS-like_dom_sf"/>
</dbReference>
<protein>
    <submittedName>
        <fullName evidence="2">Antitermination regulator</fullName>
    </submittedName>
</protein>
<dbReference type="Gene3D" id="3.30.450.20">
    <property type="entry name" value="PAS domain"/>
    <property type="match status" value="1"/>
</dbReference>
<gene>
    <name evidence="2" type="ORF">ACFO0B_06690</name>
</gene>
<organism evidence="2 3">
    <name type="scientific">Nocardia jiangsuensis</name>
    <dbReference type="NCBI Taxonomy" id="1691563"/>
    <lineage>
        <taxon>Bacteria</taxon>
        <taxon>Bacillati</taxon>
        <taxon>Actinomycetota</taxon>
        <taxon>Actinomycetes</taxon>
        <taxon>Mycobacteriales</taxon>
        <taxon>Nocardiaceae</taxon>
        <taxon>Nocardia</taxon>
    </lineage>
</organism>
<dbReference type="EMBL" id="JBHSAX010000006">
    <property type="protein sequence ID" value="MFC3961672.1"/>
    <property type="molecule type" value="Genomic_DNA"/>
</dbReference>
<dbReference type="RefSeq" id="WP_378611429.1">
    <property type="nucleotide sequence ID" value="NZ_JBHSAX010000006.1"/>
</dbReference>
<dbReference type="SUPFAM" id="SSF55785">
    <property type="entry name" value="PYP-like sensor domain (PAS domain)"/>
    <property type="match status" value="1"/>
</dbReference>
<dbReference type="Proteomes" id="UP001595696">
    <property type="component" value="Unassembled WGS sequence"/>
</dbReference>
<evidence type="ECO:0000259" key="1">
    <source>
        <dbReference type="SMART" id="SM01012"/>
    </source>
</evidence>
<proteinExistence type="predicted"/>
<dbReference type="InterPro" id="IPR005561">
    <property type="entry name" value="ANTAR"/>
</dbReference>
<evidence type="ECO:0000313" key="2">
    <source>
        <dbReference type="EMBL" id="MFC3961672.1"/>
    </source>
</evidence>
<keyword evidence="3" id="KW-1185">Reference proteome</keyword>
<evidence type="ECO:0000313" key="3">
    <source>
        <dbReference type="Proteomes" id="UP001595696"/>
    </source>
</evidence>
<sequence length="206" mass="22103">MEITGDIDAAHRAPSNTGPPLVLQFGCFTQTPGSGTSIQTDDLWSMLLRDLHPDDHAALRAALGQGQGFCLRLRGNGEDGRERTLLVVAAPVTAAPGRVAGFDGFWIDLTPALEAEQKAVLDDELSRFTTTGAVVEQAVGMLRLVYGIPAAKAREILRWRAAETGLHLVEFADLLCTTAIGIAVPAPTRTRVDDVLLTAHRRIDRG</sequence>